<name>A0ABS0KZW2_9BACT</name>
<organism evidence="1 2">
    <name type="scientific">Hymenobacter guriensis</name>
    <dbReference type="NCBI Taxonomy" id="2793065"/>
    <lineage>
        <taxon>Bacteria</taxon>
        <taxon>Pseudomonadati</taxon>
        <taxon>Bacteroidota</taxon>
        <taxon>Cytophagia</taxon>
        <taxon>Cytophagales</taxon>
        <taxon>Hymenobacteraceae</taxon>
        <taxon>Hymenobacter</taxon>
    </lineage>
</organism>
<comment type="caution">
    <text evidence="1">The sequence shown here is derived from an EMBL/GenBank/DDBJ whole genome shotgun (WGS) entry which is preliminary data.</text>
</comment>
<dbReference type="EMBL" id="JADWYK010000002">
    <property type="protein sequence ID" value="MBG8552734.1"/>
    <property type="molecule type" value="Genomic_DNA"/>
</dbReference>
<keyword evidence="2" id="KW-1185">Reference proteome</keyword>
<evidence type="ECO:0008006" key="3">
    <source>
        <dbReference type="Google" id="ProtNLM"/>
    </source>
</evidence>
<dbReference type="Proteomes" id="UP000601099">
    <property type="component" value="Unassembled WGS sequence"/>
</dbReference>
<evidence type="ECO:0000313" key="1">
    <source>
        <dbReference type="EMBL" id="MBG8552734.1"/>
    </source>
</evidence>
<protein>
    <recommendedName>
        <fullName evidence="3">Lipocalin-like domain-containing protein</fullName>
    </recommendedName>
</protein>
<accession>A0ABS0KZW2</accession>
<dbReference type="RefSeq" id="WP_196953784.1">
    <property type="nucleotide sequence ID" value="NZ_JADWYK010000002.1"/>
</dbReference>
<gene>
    <name evidence="1" type="ORF">I5L79_04200</name>
</gene>
<proteinExistence type="predicted"/>
<sequence length="64" mass="7211">MKPRFAYALIGALVLLSCNEQKLTHSELVGAWRSTAVKLRNPDFPDDIIILPKRCEVMVDLLLS</sequence>
<evidence type="ECO:0000313" key="2">
    <source>
        <dbReference type="Proteomes" id="UP000601099"/>
    </source>
</evidence>
<reference evidence="1 2" key="1">
    <citation type="submission" date="2020-11" db="EMBL/GenBank/DDBJ databases">
        <title>Hymenobacter sp.</title>
        <authorList>
            <person name="Kim M.K."/>
        </authorList>
    </citation>
    <scope>NUCLEOTIDE SEQUENCE [LARGE SCALE GENOMIC DNA]</scope>
    <source>
        <strain evidence="1 2">BT594</strain>
    </source>
</reference>
<dbReference type="PROSITE" id="PS51257">
    <property type="entry name" value="PROKAR_LIPOPROTEIN"/>
    <property type="match status" value="1"/>
</dbReference>